<dbReference type="Gene3D" id="2.40.50.140">
    <property type="entry name" value="Nucleic acid-binding proteins"/>
    <property type="match status" value="1"/>
</dbReference>
<dbReference type="GO" id="GO:0003743">
    <property type="term" value="F:translation initiation factor activity"/>
    <property type="evidence" value="ECO:0007669"/>
    <property type="project" value="InterPro"/>
</dbReference>
<feature type="non-terminal residue" evidence="2">
    <location>
        <position position="50"/>
    </location>
</feature>
<dbReference type="PROSITE" id="PS50832">
    <property type="entry name" value="S1_IF1_TYPE"/>
    <property type="match status" value="1"/>
</dbReference>
<feature type="domain" description="S1-like" evidence="1">
    <location>
        <begin position="1"/>
        <end position="50"/>
    </location>
</feature>
<protein>
    <recommendedName>
        <fullName evidence="1">S1-like domain-containing protein</fullName>
    </recommendedName>
</protein>
<dbReference type="EMBL" id="UINC01075018">
    <property type="protein sequence ID" value="SVC12789.1"/>
    <property type="molecule type" value="Genomic_DNA"/>
</dbReference>
<evidence type="ECO:0000313" key="2">
    <source>
        <dbReference type="EMBL" id="SVC12789.1"/>
    </source>
</evidence>
<reference evidence="2" key="1">
    <citation type="submission" date="2018-05" db="EMBL/GenBank/DDBJ databases">
        <authorList>
            <person name="Lanie J.A."/>
            <person name="Ng W.-L."/>
            <person name="Kazmierczak K.M."/>
            <person name="Andrzejewski T.M."/>
            <person name="Davidsen T.M."/>
            <person name="Wayne K.J."/>
            <person name="Tettelin H."/>
            <person name="Glass J.I."/>
            <person name="Rusch D."/>
            <person name="Podicherti R."/>
            <person name="Tsui H.-C.T."/>
            <person name="Winkler M.E."/>
        </authorList>
    </citation>
    <scope>NUCLEOTIDE SEQUENCE</scope>
</reference>
<dbReference type="InterPro" id="IPR006196">
    <property type="entry name" value="RNA-binding_domain_S1_IF1"/>
</dbReference>
<evidence type="ECO:0000259" key="1">
    <source>
        <dbReference type="PROSITE" id="PS50832"/>
    </source>
</evidence>
<proteinExistence type="predicted"/>
<dbReference type="GO" id="GO:0003723">
    <property type="term" value="F:RNA binding"/>
    <property type="evidence" value="ECO:0007669"/>
    <property type="project" value="InterPro"/>
</dbReference>
<accession>A0A382JM21</accession>
<dbReference type="AlphaFoldDB" id="A0A382JM21"/>
<gene>
    <name evidence="2" type="ORF">METZ01_LOCUS265643</name>
</gene>
<sequence length="50" mass="5545">VRVELINGHQLMGHSTRATSELLVDAKLGEIVVLEVSTFDLSKGRVLERK</sequence>
<dbReference type="InterPro" id="IPR012340">
    <property type="entry name" value="NA-bd_OB-fold"/>
</dbReference>
<name>A0A382JM21_9ZZZZ</name>
<feature type="non-terminal residue" evidence="2">
    <location>
        <position position="1"/>
    </location>
</feature>
<organism evidence="2">
    <name type="scientific">marine metagenome</name>
    <dbReference type="NCBI Taxonomy" id="408172"/>
    <lineage>
        <taxon>unclassified sequences</taxon>
        <taxon>metagenomes</taxon>
        <taxon>ecological metagenomes</taxon>
    </lineage>
</organism>